<evidence type="ECO:0008006" key="5">
    <source>
        <dbReference type="Google" id="ProtNLM"/>
    </source>
</evidence>
<keyword evidence="1" id="KW-0812">Transmembrane</keyword>
<feature type="chain" id="PRO_5009518342" description="DUF342 domain-containing protein" evidence="2">
    <location>
        <begin position="22"/>
        <end position="388"/>
    </location>
</feature>
<dbReference type="Proteomes" id="UP000179003">
    <property type="component" value="Unassembled WGS sequence"/>
</dbReference>
<sequence>MQIKKAIYLILALTFAFFATAGSTQAADFRAAAKNGGNVTVSQEEQITNLYTAGNVISVDANIEKGLHAVGNILNINGNVGQSIYSGAGTLLIKGDVGGSVHGGGGNIVIEGKITDDLILGGGNISISSKASVGGDLVAGGGVVDIQGPVTGNIYLSGGVLTINSEIGGNVKIDKVDEIRLGSNAVIKGNLEYYSTKEIVMDEGAVVLGETIINEKGAGKHDLDKGALAGFIFAIISVALLIKLIGMIIVALFFAYLFKKFTTAVVKESITSFWKSLGTGFAVLILVPIIMVILMITVVGIWLGLIVLTIYLSSIIIASALAGVTFGSWLILAITKKDNYSVNWKTILWGSVVLTIIGILPVIGWLIVLILILINLGSIYQVFFRMHK</sequence>
<name>A0A1F5EJW2_9BACT</name>
<feature type="transmembrane region" description="Helical" evidence="1">
    <location>
        <begin position="310"/>
        <end position="335"/>
    </location>
</feature>
<dbReference type="STRING" id="1797582.A2442_03995"/>
<gene>
    <name evidence="3" type="ORF">A2442_03995</name>
</gene>
<comment type="caution">
    <text evidence="3">The sequence shown here is derived from an EMBL/GenBank/DDBJ whole genome shotgun (WGS) entry which is preliminary data.</text>
</comment>
<feature type="transmembrane region" description="Helical" evidence="1">
    <location>
        <begin position="231"/>
        <end position="258"/>
    </location>
</feature>
<keyword evidence="1" id="KW-1133">Transmembrane helix</keyword>
<dbReference type="EMBL" id="MFAE01000002">
    <property type="protein sequence ID" value="OGD67707.1"/>
    <property type="molecule type" value="Genomic_DNA"/>
</dbReference>
<feature type="transmembrane region" description="Helical" evidence="1">
    <location>
        <begin position="347"/>
        <end position="380"/>
    </location>
</feature>
<dbReference type="AlphaFoldDB" id="A0A1F5EJW2"/>
<feature type="transmembrane region" description="Helical" evidence="1">
    <location>
        <begin position="279"/>
        <end position="304"/>
    </location>
</feature>
<accession>A0A1F5EJW2</accession>
<feature type="signal peptide" evidence="2">
    <location>
        <begin position="1"/>
        <end position="21"/>
    </location>
</feature>
<evidence type="ECO:0000256" key="1">
    <source>
        <dbReference type="SAM" id="Phobius"/>
    </source>
</evidence>
<evidence type="ECO:0000313" key="4">
    <source>
        <dbReference type="Proteomes" id="UP000179003"/>
    </source>
</evidence>
<protein>
    <recommendedName>
        <fullName evidence="5">DUF342 domain-containing protein</fullName>
    </recommendedName>
</protein>
<organism evidence="3 4">
    <name type="scientific">Candidatus Campbellbacteria bacterium RIFOXYC2_FULL_35_25</name>
    <dbReference type="NCBI Taxonomy" id="1797582"/>
    <lineage>
        <taxon>Bacteria</taxon>
        <taxon>Candidatus Campbelliibacteriota</taxon>
    </lineage>
</organism>
<keyword evidence="2" id="KW-0732">Signal</keyword>
<keyword evidence="1" id="KW-0472">Membrane</keyword>
<proteinExistence type="predicted"/>
<evidence type="ECO:0000313" key="3">
    <source>
        <dbReference type="EMBL" id="OGD67707.1"/>
    </source>
</evidence>
<reference evidence="3 4" key="1">
    <citation type="journal article" date="2016" name="Nat. Commun.">
        <title>Thousands of microbial genomes shed light on interconnected biogeochemical processes in an aquifer system.</title>
        <authorList>
            <person name="Anantharaman K."/>
            <person name="Brown C.T."/>
            <person name="Hug L.A."/>
            <person name="Sharon I."/>
            <person name="Castelle C.J."/>
            <person name="Probst A.J."/>
            <person name="Thomas B.C."/>
            <person name="Singh A."/>
            <person name="Wilkins M.J."/>
            <person name="Karaoz U."/>
            <person name="Brodie E.L."/>
            <person name="Williams K.H."/>
            <person name="Hubbard S.S."/>
            <person name="Banfield J.F."/>
        </authorList>
    </citation>
    <scope>NUCLEOTIDE SEQUENCE [LARGE SCALE GENOMIC DNA]</scope>
</reference>
<evidence type="ECO:0000256" key="2">
    <source>
        <dbReference type="SAM" id="SignalP"/>
    </source>
</evidence>